<dbReference type="InterPro" id="IPR027417">
    <property type="entry name" value="P-loop_NTPase"/>
</dbReference>
<comment type="caution">
    <text evidence="4">The sequence shown here is derived from an EMBL/GenBank/DDBJ whole genome shotgun (WGS) entry which is preliminary data.</text>
</comment>
<dbReference type="SUPFAM" id="SSF52540">
    <property type="entry name" value="P-loop containing nucleoside triphosphate hydrolases"/>
    <property type="match status" value="2"/>
</dbReference>
<dbReference type="Proteomes" id="UP001589654">
    <property type="component" value="Unassembled WGS sequence"/>
</dbReference>
<keyword evidence="2 4" id="KW-0067">ATP-binding</keyword>
<dbReference type="InterPro" id="IPR003593">
    <property type="entry name" value="AAA+_ATPase"/>
</dbReference>
<proteinExistence type="predicted"/>
<dbReference type="PANTHER" id="PTHR43158:SF2">
    <property type="entry name" value="SKFA PEPTIDE EXPORT ATP-BINDING PROTEIN SKFE"/>
    <property type="match status" value="1"/>
</dbReference>
<dbReference type="PROSITE" id="PS50893">
    <property type="entry name" value="ABC_TRANSPORTER_2"/>
    <property type="match status" value="2"/>
</dbReference>
<dbReference type="EMBL" id="JBHMEW010000048">
    <property type="protein sequence ID" value="MFB9211418.1"/>
    <property type="molecule type" value="Genomic_DNA"/>
</dbReference>
<dbReference type="Gene3D" id="3.40.50.300">
    <property type="entry name" value="P-loop containing nucleotide triphosphate hydrolases"/>
    <property type="match status" value="2"/>
</dbReference>
<gene>
    <name evidence="4" type="ORF">ACFFUR_06350</name>
</gene>
<evidence type="ECO:0000256" key="2">
    <source>
        <dbReference type="ARBA" id="ARBA00022840"/>
    </source>
</evidence>
<evidence type="ECO:0000313" key="5">
    <source>
        <dbReference type="Proteomes" id="UP001589654"/>
    </source>
</evidence>
<dbReference type="GO" id="GO:0005524">
    <property type="term" value="F:ATP binding"/>
    <property type="evidence" value="ECO:0007669"/>
    <property type="project" value="UniProtKB-KW"/>
</dbReference>
<accession>A0ABV5J3M5</accession>
<evidence type="ECO:0000259" key="3">
    <source>
        <dbReference type="PROSITE" id="PS50893"/>
    </source>
</evidence>
<keyword evidence="1" id="KW-0547">Nucleotide-binding</keyword>
<reference evidence="4 5" key="1">
    <citation type="submission" date="2024-09" db="EMBL/GenBank/DDBJ databases">
        <authorList>
            <person name="Sun Q."/>
            <person name="Mori K."/>
        </authorList>
    </citation>
    <scope>NUCLEOTIDE SEQUENCE [LARGE SCALE GENOMIC DNA]</scope>
    <source>
        <strain evidence="4 5">CECT 7682</strain>
    </source>
</reference>
<dbReference type="SMART" id="SM00382">
    <property type="entry name" value="AAA"/>
    <property type="match status" value="2"/>
</dbReference>
<feature type="domain" description="ABC transporter" evidence="3">
    <location>
        <begin position="282"/>
        <end position="504"/>
    </location>
</feature>
<evidence type="ECO:0000256" key="1">
    <source>
        <dbReference type="ARBA" id="ARBA00022741"/>
    </source>
</evidence>
<keyword evidence="5" id="KW-1185">Reference proteome</keyword>
<dbReference type="PANTHER" id="PTHR43158">
    <property type="entry name" value="SKFA PEPTIDE EXPORT ATP-BINDING PROTEIN SKFE"/>
    <property type="match status" value="1"/>
</dbReference>
<dbReference type="InterPro" id="IPR003439">
    <property type="entry name" value="ABC_transporter-like_ATP-bd"/>
</dbReference>
<dbReference type="RefSeq" id="WP_290246618.1">
    <property type="nucleotide sequence ID" value="NZ_JAUFQT010000001.1"/>
</dbReference>
<dbReference type="Pfam" id="PF00005">
    <property type="entry name" value="ABC_tran"/>
    <property type="match status" value="2"/>
</dbReference>
<organism evidence="4 5">
    <name type="scientific">Echinicola jeungdonensis</name>
    <dbReference type="NCBI Taxonomy" id="709343"/>
    <lineage>
        <taxon>Bacteria</taxon>
        <taxon>Pseudomonadati</taxon>
        <taxon>Bacteroidota</taxon>
        <taxon>Cytophagia</taxon>
        <taxon>Cytophagales</taxon>
        <taxon>Cyclobacteriaceae</taxon>
        <taxon>Echinicola</taxon>
    </lineage>
</organism>
<evidence type="ECO:0000313" key="4">
    <source>
        <dbReference type="EMBL" id="MFB9211418.1"/>
    </source>
</evidence>
<name>A0ABV5J3M5_9BACT</name>
<feature type="domain" description="ABC transporter" evidence="3">
    <location>
        <begin position="8"/>
        <end position="260"/>
    </location>
</feature>
<protein>
    <submittedName>
        <fullName evidence="4">ATP-binding cassette domain-containing protein</fullName>
    </submittedName>
</protein>
<sequence>MNKNKETVFVIEKAKVKFLDRIIFQGLDYTMRQGEHWAILSASGSEKTAFLDTLLGHTNLVEGRIVRPFAQDYQKEMTAKGQINSFRDLIAVVSQKYTFKNKSNIQNFYYQQRFNSYESEEAATVVEHLGQVEAPLPGYWDVAKVMDLLELNELRDKSLIKLSNGESRRLAIAGALLENPRLFLMDQPLTGLDVETRRHFNEVLDAIVASGIQVIMTTSPEEIPDAITHVAIIENGKILEAVEKTAFHPSDLVHHAALSQFDHQKLDAFIEKKPIEMYQELVKMNQIHIQYNGNVILDKVNWEIKQGECWVLRGHNGAGKSTLLSLINGENPQAYANDIKLFDRKRGSGETIWDIKRPIGFVSPELVRYFPKNQNCLQVVLSGLFDSIGLYKKTSPDQEQLALDWLKLFRIEQVAKLRLNQVSLENQRFCLLARAMIKSPALLILDEAAQGMDDEQRVLFRQTIDHIGRHPDVSLIYVSHYEADIPQVVDRELVLEEGKVVKKV</sequence>